<keyword evidence="1" id="KW-0472">Membrane</keyword>
<dbReference type="STRING" id="160454.RV10_GL001239"/>
<keyword evidence="3" id="KW-1185">Reference proteome</keyword>
<dbReference type="OrthoDB" id="2194654at2"/>
<accession>R2SK05</accession>
<keyword evidence="1" id="KW-1133">Transmembrane helix</keyword>
<dbReference type="HOGENOM" id="CLU_197403_0_0_9"/>
<dbReference type="AlphaFoldDB" id="R2SK05"/>
<dbReference type="EMBL" id="AJAQ01000011">
    <property type="protein sequence ID" value="EOH95505.1"/>
    <property type="molecule type" value="Genomic_DNA"/>
</dbReference>
<name>R2SK05_9ENTE</name>
<evidence type="ECO:0000256" key="1">
    <source>
        <dbReference type="SAM" id="Phobius"/>
    </source>
</evidence>
<sequence length="76" mass="8509">MLFSIFGLLLLLYPLANVPNLYKNKQQTGTYFPSNSRFFVIKDKYFGNGLNMKNKYAFGMNLLLAGLLIALGVLVG</sequence>
<dbReference type="Proteomes" id="UP000013782">
    <property type="component" value="Unassembled WGS sequence"/>
</dbReference>
<organism evidence="2 3">
    <name type="scientific">Enterococcus pallens ATCC BAA-351</name>
    <dbReference type="NCBI Taxonomy" id="1158607"/>
    <lineage>
        <taxon>Bacteria</taxon>
        <taxon>Bacillati</taxon>
        <taxon>Bacillota</taxon>
        <taxon>Bacilli</taxon>
        <taxon>Lactobacillales</taxon>
        <taxon>Enterococcaceae</taxon>
        <taxon>Enterococcus</taxon>
    </lineage>
</organism>
<gene>
    <name evidence="2" type="ORF">UAU_01467</name>
</gene>
<keyword evidence="1" id="KW-0812">Transmembrane</keyword>
<evidence type="ECO:0000313" key="2">
    <source>
        <dbReference type="EMBL" id="EOH95505.1"/>
    </source>
</evidence>
<dbReference type="eggNOG" id="ENOG5032GIG">
    <property type="taxonomic scope" value="Bacteria"/>
</dbReference>
<dbReference type="RefSeq" id="WP_010756492.1">
    <property type="nucleotide sequence ID" value="NZ_KB946307.1"/>
</dbReference>
<dbReference type="PATRIC" id="fig|1158607.3.peg.1454"/>
<protein>
    <submittedName>
        <fullName evidence="2">Uncharacterized protein</fullName>
    </submittedName>
</protein>
<feature type="transmembrane region" description="Helical" evidence="1">
    <location>
        <begin position="56"/>
        <end position="75"/>
    </location>
</feature>
<reference evidence="2 3" key="1">
    <citation type="submission" date="2013-02" db="EMBL/GenBank/DDBJ databases">
        <title>The Genome Sequence of Enterococcus pallens BAA-351.</title>
        <authorList>
            <consortium name="The Broad Institute Genome Sequencing Platform"/>
            <consortium name="The Broad Institute Genome Sequencing Center for Infectious Disease"/>
            <person name="Earl A.M."/>
            <person name="Gilmore M.S."/>
            <person name="Lebreton F."/>
            <person name="Walker B."/>
            <person name="Young S.K."/>
            <person name="Zeng Q."/>
            <person name="Gargeya S."/>
            <person name="Fitzgerald M."/>
            <person name="Haas B."/>
            <person name="Abouelleil A."/>
            <person name="Alvarado L."/>
            <person name="Arachchi H.M."/>
            <person name="Berlin A.M."/>
            <person name="Chapman S.B."/>
            <person name="Dewar J."/>
            <person name="Goldberg J."/>
            <person name="Griggs A."/>
            <person name="Gujja S."/>
            <person name="Hansen M."/>
            <person name="Howarth C."/>
            <person name="Imamovic A."/>
            <person name="Larimer J."/>
            <person name="McCowan C."/>
            <person name="Murphy C."/>
            <person name="Neiman D."/>
            <person name="Pearson M."/>
            <person name="Priest M."/>
            <person name="Roberts A."/>
            <person name="Saif S."/>
            <person name="Shea T."/>
            <person name="Sisk P."/>
            <person name="Sykes S."/>
            <person name="Wortman J."/>
            <person name="Nusbaum C."/>
            <person name="Birren B."/>
        </authorList>
    </citation>
    <scope>NUCLEOTIDE SEQUENCE [LARGE SCALE GENOMIC DNA]</scope>
    <source>
        <strain evidence="2 3">ATCC BAA-351</strain>
    </source>
</reference>
<proteinExistence type="predicted"/>
<evidence type="ECO:0000313" key="3">
    <source>
        <dbReference type="Proteomes" id="UP000013782"/>
    </source>
</evidence>
<comment type="caution">
    <text evidence="2">The sequence shown here is derived from an EMBL/GenBank/DDBJ whole genome shotgun (WGS) entry which is preliminary data.</text>
</comment>